<evidence type="ECO:0000256" key="1">
    <source>
        <dbReference type="SAM" id="Coils"/>
    </source>
</evidence>
<dbReference type="EMBL" id="JAJAXM010000025">
    <property type="protein sequence ID" value="MCG9026755.1"/>
    <property type="molecule type" value="Genomic_DNA"/>
</dbReference>
<keyword evidence="1" id="KW-0175">Coiled coil</keyword>
<comment type="caution">
    <text evidence="2">The sequence shown here is derived from an EMBL/GenBank/DDBJ whole genome shotgun (WGS) entry which is preliminary data.</text>
</comment>
<dbReference type="Proteomes" id="UP001200247">
    <property type="component" value="Unassembled WGS sequence"/>
</dbReference>
<dbReference type="RefSeq" id="WP_239894332.1">
    <property type="nucleotide sequence ID" value="NZ_JAJAXM010000025.1"/>
</dbReference>
<feature type="coiled-coil region" evidence="1">
    <location>
        <begin position="23"/>
        <end position="50"/>
    </location>
</feature>
<reference evidence="2 3" key="1">
    <citation type="submission" date="2021-10" db="EMBL/GenBank/DDBJ databases">
        <title>Whole-genome sequencing analysis of Laribacter hongkongensis: virulence gene profiles, carbohydrate-active enzyme prediction, and antimicrobial resistance characterization.</title>
        <authorList>
            <person name="Yuan P."/>
            <person name="Zhan Y."/>
            <person name="Chen D."/>
        </authorList>
    </citation>
    <scope>NUCLEOTIDE SEQUENCE [LARGE SCALE GENOMIC DNA]</scope>
    <source>
        <strain evidence="2 3">W67</strain>
    </source>
</reference>
<evidence type="ECO:0000313" key="2">
    <source>
        <dbReference type="EMBL" id="MCG9026755.1"/>
    </source>
</evidence>
<sequence length="72" mass="7961">MPHIIVIPVSEALMQLGTENIMLAAKAEQAEFLEQQLEASDTRIRELEATITVLRLPSTSQEAVIQMVREGA</sequence>
<proteinExistence type="predicted"/>
<gene>
    <name evidence="2" type="ORF">LH440_12745</name>
</gene>
<organism evidence="2 3">
    <name type="scientific">Laribacter hongkongensis</name>
    <dbReference type="NCBI Taxonomy" id="168471"/>
    <lineage>
        <taxon>Bacteria</taxon>
        <taxon>Pseudomonadati</taxon>
        <taxon>Pseudomonadota</taxon>
        <taxon>Betaproteobacteria</taxon>
        <taxon>Neisseriales</taxon>
        <taxon>Aquaspirillaceae</taxon>
        <taxon>Laribacter</taxon>
    </lineage>
</organism>
<dbReference type="AlphaFoldDB" id="A0ABD4SSK3"/>
<evidence type="ECO:0000313" key="3">
    <source>
        <dbReference type="Proteomes" id="UP001200247"/>
    </source>
</evidence>
<protein>
    <submittedName>
        <fullName evidence="2">Uncharacterized protein</fullName>
    </submittedName>
</protein>
<name>A0ABD4SSK3_9NEIS</name>
<accession>A0ABD4SSK3</accession>